<keyword evidence="1" id="KW-0175">Coiled coil</keyword>
<accession>A0A4V4HVW9</accession>
<gene>
    <name evidence="3" type="ORF">BGAL_0020g00300</name>
</gene>
<dbReference type="AlphaFoldDB" id="A0A4V4HVW9"/>
<name>A0A4V4HVW9_9HELO</name>
<proteinExistence type="predicted"/>
<feature type="coiled-coil region" evidence="1">
    <location>
        <begin position="346"/>
        <end position="373"/>
    </location>
</feature>
<feature type="compositionally biased region" description="Basic and acidic residues" evidence="2">
    <location>
        <begin position="1"/>
        <end position="11"/>
    </location>
</feature>
<dbReference type="EMBL" id="PQXL01000020">
    <property type="protein sequence ID" value="THV54776.1"/>
    <property type="molecule type" value="Genomic_DNA"/>
</dbReference>
<evidence type="ECO:0000313" key="3">
    <source>
        <dbReference type="EMBL" id="THV54776.1"/>
    </source>
</evidence>
<dbReference type="Proteomes" id="UP000308671">
    <property type="component" value="Unassembled WGS sequence"/>
</dbReference>
<feature type="region of interest" description="Disordered" evidence="2">
    <location>
        <begin position="1"/>
        <end position="27"/>
    </location>
</feature>
<sequence length="440" mass="50034">MSADLSPKENSVKVSAKSKPAKTRAPNSNVIARASDKIVEDFEGAQECIKLLHTVHSDVIEAIITNTIAYRWATDPEFRKLTYPRDNLSGIYLVCFSTEGREGEYLTSLENERLEDNMESYLRSEKTVVPDDAPDNSEDVKIAEKAAKIERYSIGRETHQNKLRRDTRAGIRQLTFFRQELSVRKLKEYRICPTLDPTGNIRQIQTPCQVGCATNLLTRSSAHDPQTKMKTSSTYLTLTVSTLEAMGLKQNVFQIPILKVWRPNQLGLAEIFITMLAGSLVWDGGLNRIKAGAKDLDQSTNPDVVPDKRNLLEAKRQIFLDHKWAMENFRASNEALLRQANVLKAIQEKTETEEDIKTDANELLKEIKEVSERETIIRRKVEERTEEIQEKDAKLTACQTEIDDSRAKFEILSSNYEQLKGLLDEENKKNQNVGTLEKSN</sequence>
<keyword evidence="4" id="KW-1185">Reference proteome</keyword>
<organism evidence="3 4">
    <name type="scientific">Botrytis galanthina</name>
    <dbReference type="NCBI Taxonomy" id="278940"/>
    <lineage>
        <taxon>Eukaryota</taxon>
        <taxon>Fungi</taxon>
        <taxon>Dikarya</taxon>
        <taxon>Ascomycota</taxon>
        <taxon>Pezizomycotina</taxon>
        <taxon>Leotiomycetes</taxon>
        <taxon>Helotiales</taxon>
        <taxon>Sclerotiniaceae</taxon>
        <taxon>Botrytis</taxon>
    </lineage>
</organism>
<reference evidence="3 4" key="1">
    <citation type="submission" date="2017-12" db="EMBL/GenBank/DDBJ databases">
        <title>Comparative genomics of Botrytis spp.</title>
        <authorList>
            <person name="Valero-Jimenez C.A."/>
            <person name="Tapia P."/>
            <person name="Veloso J."/>
            <person name="Silva-Moreno E."/>
            <person name="Staats M."/>
            <person name="Valdes J.H."/>
            <person name="Van Kan J.A.L."/>
        </authorList>
    </citation>
    <scope>NUCLEOTIDE SEQUENCE [LARGE SCALE GENOMIC DNA]</scope>
    <source>
        <strain evidence="3 4">MUCL435</strain>
    </source>
</reference>
<evidence type="ECO:0000256" key="2">
    <source>
        <dbReference type="SAM" id="MobiDB-lite"/>
    </source>
</evidence>
<evidence type="ECO:0000256" key="1">
    <source>
        <dbReference type="SAM" id="Coils"/>
    </source>
</evidence>
<dbReference type="OrthoDB" id="5404738at2759"/>
<comment type="caution">
    <text evidence="3">The sequence shown here is derived from an EMBL/GenBank/DDBJ whole genome shotgun (WGS) entry which is preliminary data.</text>
</comment>
<evidence type="ECO:0000313" key="4">
    <source>
        <dbReference type="Proteomes" id="UP000308671"/>
    </source>
</evidence>
<protein>
    <submittedName>
        <fullName evidence="3">Uncharacterized protein</fullName>
    </submittedName>
</protein>